<accession>A0A8M1H6W6</accession>
<reference evidence="3" key="1">
    <citation type="submission" date="2025-08" db="UniProtKB">
        <authorList>
            <consortium name="RefSeq"/>
        </authorList>
    </citation>
    <scope>IDENTIFICATION</scope>
</reference>
<evidence type="ECO:0000313" key="3">
    <source>
        <dbReference type="RefSeq" id="XP_040924174.1"/>
    </source>
</evidence>
<evidence type="ECO:0000313" key="2">
    <source>
        <dbReference type="Proteomes" id="UP000515150"/>
    </source>
</evidence>
<dbReference type="RefSeq" id="XP_040924174.1">
    <property type="nucleotide sequence ID" value="XM_041068240.2"/>
</dbReference>
<feature type="region of interest" description="Disordered" evidence="1">
    <location>
        <begin position="96"/>
        <end position="129"/>
    </location>
</feature>
<organism evidence="2 3">
    <name type="scientific">Betta splendens</name>
    <name type="common">Siamese fighting fish</name>
    <dbReference type="NCBI Taxonomy" id="158456"/>
    <lineage>
        <taxon>Eukaryota</taxon>
        <taxon>Metazoa</taxon>
        <taxon>Chordata</taxon>
        <taxon>Craniata</taxon>
        <taxon>Vertebrata</taxon>
        <taxon>Euteleostomi</taxon>
        <taxon>Actinopterygii</taxon>
        <taxon>Neopterygii</taxon>
        <taxon>Teleostei</taxon>
        <taxon>Neoteleostei</taxon>
        <taxon>Acanthomorphata</taxon>
        <taxon>Anabantaria</taxon>
        <taxon>Anabantiformes</taxon>
        <taxon>Anabantoidei</taxon>
        <taxon>Osphronemidae</taxon>
        <taxon>Betta</taxon>
    </lineage>
</organism>
<dbReference type="AlphaFoldDB" id="A0A8M1H6W6"/>
<gene>
    <name evidence="3" type="primary">LOC114844469</name>
</gene>
<feature type="compositionally biased region" description="Low complexity" evidence="1">
    <location>
        <begin position="111"/>
        <end position="123"/>
    </location>
</feature>
<dbReference type="GeneID" id="114844469"/>
<keyword evidence="2" id="KW-1185">Reference proteome</keyword>
<name>A0A8M1H6W6_BETSP</name>
<proteinExistence type="predicted"/>
<sequence>MIRAPASQAARGARLSESATLHRLALQRRQSQQFQLQYRHQAAQQAFNAFPTGEALRFVDAEIHQPPWTDHSLDVSDDALLEVSPDPGEIFTAGECVVNAPPSTPEPPQQPQEQQQQQQQQEPRSPEEECLIGELEHVLSRQPSVEPSTS</sequence>
<evidence type="ECO:0000256" key="1">
    <source>
        <dbReference type="SAM" id="MobiDB-lite"/>
    </source>
</evidence>
<dbReference type="Proteomes" id="UP000515150">
    <property type="component" value="Chromosome 17"/>
</dbReference>
<protein>
    <submittedName>
        <fullName evidence="3">Transcription factor SPT20 homolog isoform X2</fullName>
    </submittedName>
</protein>